<proteinExistence type="predicted"/>
<evidence type="ECO:0000313" key="2">
    <source>
        <dbReference type="Proteomes" id="UP001223144"/>
    </source>
</evidence>
<organism evidence="1 2">
    <name type="scientific">Streptomyces chengmaiensis</name>
    <dbReference type="NCBI Taxonomy" id="3040919"/>
    <lineage>
        <taxon>Bacteria</taxon>
        <taxon>Bacillati</taxon>
        <taxon>Actinomycetota</taxon>
        <taxon>Actinomycetes</taxon>
        <taxon>Kitasatosporales</taxon>
        <taxon>Streptomycetaceae</taxon>
        <taxon>Streptomyces</taxon>
    </lineage>
</organism>
<accession>A0ABT6HRR0</accession>
<dbReference type="InterPro" id="IPR033457">
    <property type="entry name" value="DUF5133"/>
</dbReference>
<evidence type="ECO:0000313" key="1">
    <source>
        <dbReference type="EMBL" id="MDH2390729.1"/>
    </source>
</evidence>
<comment type="caution">
    <text evidence="1">The sequence shown here is derived from an EMBL/GenBank/DDBJ whole genome shotgun (WGS) entry which is preliminary data.</text>
</comment>
<keyword evidence="2" id="KW-1185">Reference proteome</keyword>
<dbReference type="Proteomes" id="UP001223144">
    <property type="component" value="Unassembled WGS sequence"/>
</dbReference>
<dbReference type="EMBL" id="JARWBG010000020">
    <property type="protein sequence ID" value="MDH2390729.1"/>
    <property type="molecule type" value="Genomic_DNA"/>
</dbReference>
<name>A0ABT6HRR0_9ACTN</name>
<protein>
    <submittedName>
        <fullName evidence="1">DUF5133 domain-containing protein</fullName>
    </submittedName>
</protein>
<dbReference type="Pfam" id="PF17196">
    <property type="entry name" value="DUF5133"/>
    <property type="match status" value="1"/>
</dbReference>
<reference evidence="1 2" key="1">
    <citation type="submission" date="2023-04" db="EMBL/GenBank/DDBJ databases">
        <title>Streptomyces chengmaiensis sp. nov. isolated from the stem of mangrove plant in Hainan.</title>
        <authorList>
            <person name="Huang X."/>
            <person name="Zhou S."/>
            <person name="Chu X."/>
            <person name="Xie Y."/>
            <person name="Lin Y."/>
        </authorList>
    </citation>
    <scope>NUCLEOTIDE SEQUENCE [LARGE SCALE GENOMIC DNA]</scope>
    <source>
        <strain evidence="1 2">HNM0663</strain>
    </source>
</reference>
<dbReference type="RefSeq" id="WP_240136347.1">
    <property type="nucleotide sequence ID" value="NZ_JARWBG010000020.1"/>
</dbReference>
<gene>
    <name evidence="1" type="ORF">QCN29_18435</name>
</gene>
<sequence>MLLPDKALLSALLHRYRAWECLADAEPRDPHTRRRRDDLAYTLCVLMGCRTPQEAVAEAEAYLGAARPPSSRSF</sequence>